<dbReference type="Proteomes" id="UP000694620">
    <property type="component" value="Chromosome 4"/>
</dbReference>
<sequence>KSEAVPASGGGQSNPGSLGLNNAPLNRGLERALEEAANSGLLNLSARKLKEFPRSAMNHDLSDTVQAGKRYWVGQQDGCRDCRAGVCVCGCIYSVSVRSKCLCVYACARAPPHALFHPVGTRAHDRLTSNLARCSSSV</sequence>
<proteinExistence type="predicted"/>
<reference evidence="2" key="3">
    <citation type="submission" date="2025-09" db="UniProtKB">
        <authorList>
            <consortium name="Ensembl"/>
        </authorList>
    </citation>
    <scope>IDENTIFICATION</scope>
</reference>
<dbReference type="GeneTree" id="ENSGT01030000235360"/>
<protein>
    <submittedName>
        <fullName evidence="2">Uncharacterized protein</fullName>
    </submittedName>
</protein>
<organism evidence="2 3">
    <name type="scientific">Erpetoichthys calabaricus</name>
    <name type="common">Rope fish</name>
    <name type="synonym">Calamoichthys calabaricus</name>
    <dbReference type="NCBI Taxonomy" id="27687"/>
    <lineage>
        <taxon>Eukaryota</taxon>
        <taxon>Metazoa</taxon>
        <taxon>Chordata</taxon>
        <taxon>Craniata</taxon>
        <taxon>Vertebrata</taxon>
        <taxon>Euteleostomi</taxon>
        <taxon>Actinopterygii</taxon>
        <taxon>Polypteriformes</taxon>
        <taxon>Polypteridae</taxon>
        <taxon>Erpetoichthys</taxon>
    </lineage>
</organism>
<evidence type="ECO:0000313" key="3">
    <source>
        <dbReference type="Proteomes" id="UP000694620"/>
    </source>
</evidence>
<keyword evidence="3" id="KW-1185">Reference proteome</keyword>
<dbReference type="Ensembl" id="ENSECRT00000008765.1">
    <property type="protein sequence ID" value="ENSECRP00000008620.1"/>
    <property type="gene ID" value="ENSECRG00000005781.1"/>
</dbReference>
<reference evidence="2" key="1">
    <citation type="submission" date="2021-06" db="EMBL/GenBank/DDBJ databases">
        <authorList>
            <consortium name="Wellcome Sanger Institute Data Sharing"/>
        </authorList>
    </citation>
    <scope>NUCLEOTIDE SEQUENCE [LARGE SCALE GENOMIC DNA]</scope>
</reference>
<feature type="region of interest" description="Disordered" evidence="1">
    <location>
        <begin position="1"/>
        <end position="21"/>
    </location>
</feature>
<accession>A0A8C4RWC3</accession>
<evidence type="ECO:0000313" key="2">
    <source>
        <dbReference type="Ensembl" id="ENSECRP00000008620.1"/>
    </source>
</evidence>
<dbReference type="AlphaFoldDB" id="A0A8C4RWC3"/>
<name>A0A8C4RWC3_ERPCA</name>
<evidence type="ECO:0000256" key="1">
    <source>
        <dbReference type="SAM" id="MobiDB-lite"/>
    </source>
</evidence>
<reference evidence="2" key="2">
    <citation type="submission" date="2025-08" db="UniProtKB">
        <authorList>
            <consortium name="Ensembl"/>
        </authorList>
    </citation>
    <scope>IDENTIFICATION</scope>
</reference>